<dbReference type="PANTHER" id="PTHR13793">
    <property type="entry name" value="PHD FINGER PROTEINS"/>
    <property type="match status" value="1"/>
</dbReference>
<dbReference type="FunFam" id="3.30.40.10:FF:000464">
    <property type="entry name" value="Histone-lysine N-methyltransferase"/>
    <property type="match status" value="1"/>
</dbReference>
<dbReference type="GO" id="GO:0008270">
    <property type="term" value="F:zinc ion binding"/>
    <property type="evidence" value="ECO:0007669"/>
    <property type="project" value="UniProtKB-KW"/>
</dbReference>
<dbReference type="InterPro" id="IPR050701">
    <property type="entry name" value="Histone_Mod_Regulator"/>
</dbReference>
<dbReference type="eggNOG" id="KOG1080">
    <property type="taxonomic scope" value="Eukaryota"/>
</dbReference>
<dbReference type="Gramene" id="KCW73561">
    <property type="protein sequence ID" value="KCW73561"/>
    <property type="gene ID" value="EUGRSUZ_E02081"/>
</dbReference>
<gene>
    <name evidence="5" type="ORF">EUGRSUZ_E02081</name>
</gene>
<dbReference type="InterPro" id="IPR013083">
    <property type="entry name" value="Znf_RING/FYVE/PHD"/>
</dbReference>
<dbReference type="PANTHER" id="PTHR13793:SF92">
    <property type="entry name" value="HISTONE-LYSINE N-METHYLTRANSFERASE ATX3"/>
    <property type="match status" value="1"/>
</dbReference>
<dbReference type="STRING" id="71139.A0A059C5W2"/>
<keyword evidence="3" id="KW-0862">Zinc</keyword>
<evidence type="ECO:0000256" key="3">
    <source>
        <dbReference type="ARBA" id="ARBA00022833"/>
    </source>
</evidence>
<keyword evidence="2" id="KW-0863">Zinc-finger</keyword>
<protein>
    <recommendedName>
        <fullName evidence="4">PHD-type domain-containing protein</fullName>
    </recommendedName>
</protein>
<sequence>MGGGGALKPTDIEPLWVHVTCAWFCPEVGFLNHEKMEPATGVLRIPPTSFLKSCVICKQTHGSCTQCSRCPTYFQVMCAARAGHSMELHCLEKSGSQITKKLIYCADHRRFDSQEVDYNYVMVINKGQKSIEYVSVNLVYMDGDPLLQEIFRKEKWYLLLKTTSLFACYALVGRKCCICHCTFHLFLEMEDMIKRDKYSDLYSQMFFVFSLP</sequence>
<dbReference type="InterPro" id="IPR034732">
    <property type="entry name" value="EPHD"/>
</dbReference>
<dbReference type="AlphaFoldDB" id="A0A059C5W2"/>
<keyword evidence="1" id="KW-0479">Metal-binding</keyword>
<evidence type="ECO:0000256" key="1">
    <source>
        <dbReference type="ARBA" id="ARBA00022723"/>
    </source>
</evidence>
<name>A0A059C5W2_EUCGR</name>
<evidence type="ECO:0000256" key="2">
    <source>
        <dbReference type="ARBA" id="ARBA00022771"/>
    </source>
</evidence>
<evidence type="ECO:0000313" key="5">
    <source>
        <dbReference type="EMBL" id="KCW73561.1"/>
    </source>
</evidence>
<dbReference type="PROSITE" id="PS51805">
    <property type="entry name" value="EPHD"/>
    <property type="match status" value="1"/>
</dbReference>
<organism evidence="5">
    <name type="scientific">Eucalyptus grandis</name>
    <name type="common">Flooded gum</name>
    <dbReference type="NCBI Taxonomy" id="71139"/>
    <lineage>
        <taxon>Eukaryota</taxon>
        <taxon>Viridiplantae</taxon>
        <taxon>Streptophyta</taxon>
        <taxon>Embryophyta</taxon>
        <taxon>Tracheophyta</taxon>
        <taxon>Spermatophyta</taxon>
        <taxon>Magnoliopsida</taxon>
        <taxon>eudicotyledons</taxon>
        <taxon>Gunneridae</taxon>
        <taxon>Pentapetalae</taxon>
        <taxon>rosids</taxon>
        <taxon>malvids</taxon>
        <taxon>Myrtales</taxon>
        <taxon>Myrtaceae</taxon>
        <taxon>Myrtoideae</taxon>
        <taxon>Eucalypteae</taxon>
        <taxon>Eucalyptus</taxon>
    </lineage>
</organism>
<dbReference type="Gene3D" id="3.30.40.10">
    <property type="entry name" value="Zinc/RING finger domain, C3HC4 (zinc finger)"/>
    <property type="match status" value="1"/>
</dbReference>
<dbReference type="InParanoid" id="A0A059C5W2"/>
<dbReference type="Pfam" id="PF13832">
    <property type="entry name" value="zf-HC5HC2H_2"/>
    <property type="match status" value="1"/>
</dbReference>
<accession>A0A059C5W2</accession>
<evidence type="ECO:0000259" key="4">
    <source>
        <dbReference type="PROSITE" id="PS51805"/>
    </source>
</evidence>
<feature type="domain" description="PHD-type" evidence="4">
    <location>
        <begin position="1"/>
        <end position="109"/>
    </location>
</feature>
<reference evidence="5" key="1">
    <citation type="submission" date="2013-07" db="EMBL/GenBank/DDBJ databases">
        <title>The genome of Eucalyptus grandis.</title>
        <authorList>
            <person name="Schmutz J."/>
            <person name="Hayes R."/>
            <person name="Myburg A."/>
            <person name="Tuskan G."/>
            <person name="Grattapaglia D."/>
            <person name="Rokhsar D.S."/>
        </authorList>
    </citation>
    <scope>NUCLEOTIDE SEQUENCE</scope>
    <source>
        <tissue evidence="5">Leaf extractions</tissue>
    </source>
</reference>
<dbReference type="EMBL" id="KK198757">
    <property type="protein sequence ID" value="KCW73561.1"/>
    <property type="molecule type" value="Genomic_DNA"/>
</dbReference>
<dbReference type="GO" id="GO:0005634">
    <property type="term" value="C:nucleus"/>
    <property type="evidence" value="ECO:0007669"/>
    <property type="project" value="UniProtKB-ARBA"/>
</dbReference>
<proteinExistence type="predicted"/>